<comment type="caution">
    <text evidence="3">The sequence shown here is derived from an EMBL/GenBank/DDBJ whole genome shotgun (WGS) entry which is preliminary data.</text>
</comment>
<name>A0A8K0DMH1_IGNLU</name>
<evidence type="ECO:0000313" key="3">
    <source>
        <dbReference type="EMBL" id="KAF2906067.1"/>
    </source>
</evidence>
<sequence>MPEEFGGDSESSEVLADLTLGDILKELRLMRTEQSELIRSVNLCHDKIEECNSDLTRQETVMKEYLQRIETLEAKNSTLEKENSTLRQMEQYSRLNLVKIYGVPEPPNEEILNTIYTIVPALDFKMDKNMIDACHRLQKNHAKPSDHRGIVVKFVSRLDKEEFIKRRRIKRNFNTSHLLSLLPFIQNHPETTIYVNDSLTTDNRSYEEQTSKRHFREDTELQWLLAVFPPDMNHHEDTNSQSEDDDEDVHEHVCECNEDDGGIKI</sequence>
<reference evidence="3" key="1">
    <citation type="submission" date="2019-08" db="EMBL/GenBank/DDBJ databases">
        <title>The genome of the North American firefly Photinus pyralis.</title>
        <authorList>
            <consortium name="Photinus pyralis genome working group"/>
            <person name="Fallon T.R."/>
            <person name="Sander Lower S.E."/>
            <person name="Weng J.-K."/>
        </authorList>
    </citation>
    <scope>NUCLEOTIDE SEQUENCE</scope>
    <source>
        <strain evidence="3">TRF0915ILg1</strain>
        <tissue evidence="3">Whole body</tissue>
    </source>
</reference>
<dbReference type="AlphaFoldDB" id="A0A8K0DMH1"/>
<dbReference type="Proteomes" id="UP000801492">
    <property type="component" value="Unassembled WGS sequence"/>
</dbReference>
<proteinExistence type="predicted"/>
<dbReference type="OrthoDB" id="6773084at2759"/>
<feature type="compositionally biased region" description="Basic and acidic residues" evidence="2">
    <location>
        <begin position="249"/>
        <end position="265"/>
    </location>
</feature>
<keyword evidence="1" id="KW-0175">Coiled coil</keyword>
<keyword evidence="4" id="KW-1185">Reference proteome</keyword>
<accession>A0A8K0DMH1</accession>
<protein>
    <submittedName>
        <fullName evidence="3">Uncharacterized protein</fullName>
    </submittedName>
</protein>
<feature type="region of interest" description="Disordered" evidence="2">
    <location>
        <begin position="232"/>
        <end position="265"/>
    </location>
</feature>
<organism evidence="3 4">
    <name type="scientific">Ignelater luminosus</name>
    <name type="common">Cucubano</name>
    <name type="synonym">Pyrophorus luminosus</name>
    <dbReference type="NCBI Taxonomy" id="2038154"/>
    <lineage>
        <taxon>Eukaryota</taxon>
        <taxon>Metazoa</taxon>
        <taxon>Ecdysozoa</taxon>
        <taxon>Arthropoda</taxon>
        <taxon>Hexapoda</taxon>
        <taxon>Insecta</taxon>
        <taxon>Pterygota</taxon>
        <taxon>Neoptera</taxon>
        <taxon>Endopterygota</taxon>
        <taxon>Coleoptera</taxon>
        <taxon>Polyphaga</taxon>
        <taxon>Elateriformia</taxon>
        <taxon>Elateroidea</taxon>
        <taxon>Elateridae</taxon>
        <taxon>Agrypninae</taxon>
        <taxon>Pyrophorini</taxon>
        <taxon>Ignelater</taxon>
    </lineage>
</organism>
<dbReference type="EMBL" id="VTPC01000028">
    <property type="protein sequence ID" value="KAF2906067.1"/>
    <property type="molecule type" value="Genomic_DNA"/>
</dbReference>
<dbReference type="Gene3D" id="3.30.70.1820">
    <property type="entry name" value="L1 transposable element, RRM domain"/>
    <property type="match status" value="1"/>
</dbReference>
<evidence type="ECO:0000256" key="1">
    <source>
        <dbReference type="SAM" id="Coils"/>
    </source>
</evidence>
<feature type="coiled-coil region" evidence="1">
    <location>
        <begin position="55"/>
        <end position="89"/>
    </location>
</feature>
<gene>
    <name evidence="3" type="ORF">ILUMI_00111</name>
</gene>
<evidence type="ECO:0000313" key="4">
    <source>
        <dbReference type="Proteomes" id="UP000801492"/>
    </source>
</evidence>
<evidence type="ECO:0000256" key="2">
    <source>
        <dbReference type="SAM" id="MobiDB-lite"/>
    </source>
</evidence>